<keyword evidence="2" id="KW-0479">Metal-binding</keyword>
<sequence length="581" mass="66143">MPPNLIKHSEARKDLEENIVNCLRSPNEKFASPKREGDITSPLRELKRYNGVFYSPSKASYINTSPEKVTDKTASKLSNGFSKSTFVAKRRSSRLDSMAVGFTLDELLSSDSIEEYSLVETIDNCGAMGSFEKFFMPSPKKAVYCDSLSPSLPSSILSTASTSDSDVLLSNSDGANEKANGNCAASNSTGVVTRCIAPPNKCFFCLGTFPDMFALLLHMRTSYPRLDIVYRGDSRKTAAINRAAPVCIDVFLREDFDGSYEGSIARQYRNFRDPTISQRCLPDDRLTCLVLKGEAHSLRKMRRDLSIFFSKADRDKRAMKGINSAYFGFRSRHPLMDSSRLTTKQTDQEWLRMYIIRQIEDFLDLSRLEKDFLILWNIFLLNLDHKPFGRCHLYRTCRLFLQKHRNDIFEKNLTTAWTLHLAAFHERDALDSDEVYDLVMRLHDANYDPEKDVCHIVFSTRQRQKAAMNSRKEPRWPKGPPIPGPKVSSLRSSSAVKLSTADTNSDNEELFKKVRESKEREERSSSYAGEEKPKHGPHRRREPNLKFLSSPKVLLLEVIRYRTSSGREASVPPMANALWPA</sequence>
<evidence type="ECO:0000313" key="10">
    <source>
        <dbReference type="WBParaSite" id="SMUV_0001067501-mRNA-1"/>
    </source>
</evidence>
<evidence type="ECO:0000256" key="2">
    <source>
        <dbReference type="ARBA" id="ARBA00022723"/>
    </source>
</evidence>
<feature type="region of interest" description="Disordered" evidence="7">
    <location>
        <begin position="467"/>
        <end position="545"/>
    </location>
</feature>
<feature type="compositionally biased region" description="Basic and acidic residues" evidence="7">
    <location>
        <begin position="509"/>
        <end position="534"/>
    </location>
</feature>
<evidence type="ECO:0000256" key="4">
    <source>
        <dbReference type="ARBA" id="ARBA00022833"/>
    </source>
</evidence>
<evidence type="ECO:0000256" key="5">
    <source>
        <dbReference type="ARBA" id="ARBA00023015"/>
    </source>
</evidence>
<protein>
    <submittedName>
        <fullName evidence="10">VEFS-Box domain-containing protein</fullName>
    </submittedName>
</protein>
<evidence type="ECO:0000256" key="7">
    <source>
        <dbReference type="SAM" id="MobiDB-lite"/>
    </source>
</evidence>
<evidence type="ECO:0000259" key="8">
    <source>
        <dbReference type="Pfam" id="PF09733"/>
    </source>
</evidence>
<dbReference type="GO" id="GO:0008270">
    <property type="term" value="F:zinc ion binding"/>
    <property type="evidence" value="ECO:0007669"/>
    <property type="project" value="UniProtKB-KW"/>
</dbReference>
<dbReference type="AlphaFoldDB" id="A0A158R6B9"/>
<dbReference type="Proteomes" id="UP000046393">
    <property type="component" value="Unplaced"/>
</dbReference>
<dbReference type="CDD" id="cd21521">
    <property type="entry name" value="VEFS-box"/>
    <property type="match status" value="1"/>
</dbReference>
<keyword evidence="6" id="KW-0804">Transcription</keyword>
<keyword evidence="4" id="KW-0862">Zinc</keyword>
<comment type="similarity">
    <text evidence="1">Belongs to the VEFS (VRN2-EMF2-FIS2-SU(Z)12) family.</text>
</comment>
<keyword evidence="9" id="KW-1185">Reference proteome</keyword>
<proteinExistence type="inferred from homology"/>
<evidence type="ECO:0000256" key="3">
    <source>
        <dbReference type="ARBA" id="ARBA00022771"/>
    </source>
</evidence>
<evidence type="ECO:0000256" key="6">
    <source>
        <dbReference type="ARBA" id="ARBA00023163"/>
    </source>
</evidence>
<keyword evidence="3" id="KW-0863">Zinc-finger</keyword>
<feature type="compositionally biased region" description="Low complexity" evidence="7">
    <location>
        <begin position="485"/>
        <end position="499"/>
    </location>
</feature>
<dbReference type="STRING" id="451379.A0A158R6B9"/>
<keyword evidence="5" id="KW-0805">Transcription regulation</keyword>
<evidence type="ECO:0000313" key="9">
    <source>
        <dbReference type="Proteomes" id="UP000046393"/>
    </source>
</evidence>
<evidence type="ECO:0000256" key="1">
    <source>
        <dbReference type="ARBA" id="ARBA00007416"/>
    </source>
</evidence>
<reference evidence="10" key="1">
    <citation type="submission" date="2016-04" db="UniProtKB">
        <authorList>
            <consortium name="WormBaseParasite"/>
        </authorList>
    </citation>
    <scope>IDENTIFICATION</scope>
</reference>
<dbReference type="InterPro" id="IPR019135">
    <property type="entry name" value="Polycomb_protein_VEFS-Box"/>
</dbReference>
<dbReference type="Pfam" id="PF09733">
    <property type="entry name" value="VEFS-Box"/>
    <property type="match status" value="1"/>
</dbReference>
<organism evidence="9 10">
    <name type="scientific">Syphacia muris</name>
    <dbReference type="NCBI Taxonomy" id="451379"/>
    <lineage>
        <taxon>Eukaryota</taxon>
        <taxon>Metazoa</taxon>
        <taxon>Ecdysozoa</taxon>
        <taxon>Nematoda</taxon>
        <taxon>Chromadorea</taxon>
        <taxon>Rhabditida</taxon>
        <taxon>Spirurina</taxon>
        <taxon>Oxyuridomorpha</taxon>
        <taxon>Oxyuroidea</taxon>
        <taxon>Oxyuridae</taxon>
        <taxon>Syphacia</taxon>
    </lineage>
</organism>
<accession>A0A158R6B9</accession>
<feature type="domain" description="Polycomb protein VEFS-Box" evidence="8">
    <location>
        <begin position="344"/>
        <end position="433"/>
    </location>
</feature>
<name>A0A158R6B9_9BILA</name>
<dbReference type="WBParaSite" id="SMUV_0001067501-mRNA-1">
    <property type="protein sequence ID" value="SMUV_0001067501-mRNA-1"/>
    <property type="gene ID" value="SMUV_0001067501"/>
</dbReference>